<keyword evidence="1" id="KW-0812">Transmembrane</keyword>
<comment type="caution">
    <text evidence="2">The sequence shown here is derived from an EMBL/GenBank/DDBJ whole genome shotgun (WGS) entry which is preliminary data.</text>
</comment>
<proteinExistence type="predicted"/>
<reference evidence="2" key="1">
    <citation type="submission" date="2019-03" db="EMBL/GenBank/DDBJ databases">
        <title>Single cell metagenomics reveals metabolic interactions within the superorganism composed of flagellate Streblomastix strix and complex community of Bacteroidetes bacteria on its surface.</title>
        <authorList>
            <person name="Treitli S.C."/>
            <person name="Kolisko M."/>
            <person name="Husnik F."/>
            <person name="Keeling P."/>
            <person name="Hampl V."/>
        </authorList>
    </citation>
    <scope>NUCLEOTIDE SEQUENCE</scope>
    <source>
        <strain evidence="2">STM</strain>
    </source>
</reference>
<protein>
    <recommendedName>
        <fullName evidence="3">SGNH hydrolase-type esterase domain-containing protein</fullName>
    </recommendedName>
</protein>
<dbReference type="AlphaFoldDB" id="A0A5J4S5J9"/>
<name>A0A5J4S5J9_9ZZZZ</name>
<keyword evidence="1" id="KW-0472">Membrane</keyword>
<evidence type="ECO:0008006" key="3">
    <source>
        <dbReference type="Google" id="ProtNLM"/>
    </source>
</evidence>
<keyword evidence="1" id="KW-1133">Transmembrane helix</keyword>
<accession>A0A5J4S5J9</accession>
<sequence>MNKFVFKILIFTILFLFLSIFIFFFLPYNPDNYLLAYNKKCDLLRQESSGSRIILVGGSNLAFGMDSKMIEDSLHINVINYGLHAGIGLKYMIDDICTYVKENDIIVFAPEYNFFFGKGAYGEGLTLSSIIYLSNGRTFGLLDKTQKYNVIQGLFDGIIVTKIKYSISVFLHRILRKEDTPDGYSLSGFDEYGDYCKHWSFVEKKYIKLPRKLEHFNYVFGEYFVKKIKELRTQCRVVIIPPVIIKEGFDVFKDNAEEVNAFLLKNDIPFLVPPQTHVAPIDYIYDGYYHANRKGVDFYTTCVIEELKDFLAK</sequence>
<organism evidence="2">
    <name type="scientific">termite gut metagenome</name>
    <dbReference type="NCBI Taxonomy" id="433724"/>
    <lineage>
        <taxon>unclassified sequences</taxon>
        <taxon>metagenomes</taxon>
        <taxon>organismal metagenomes</taxon>
    </lineage>
</organism>
<gene>
    <name evidence="2" type="ORF">EZS27_011435</name>
</gene>
<evidence type="ECO:0000313" key="2">
    <source>
        <dbReference type="EMBL" id="KAA6340725.1"/>
    </source>
</evidence>
<dbReference type="EMBL" id="SNRY01000439">
    <property type="protein sequence ID" value="KAA6340725.1"/>
    <property type="molecule type" value="Genomic_DNA"/>
</dbReference>
<feature type="transmembrane region" description="Helical" evidence="1">
    <location>
        <begin position="6"/>
        <end position="26"/>
    </location>
</feature>
<evidence type="ECO:0000256" key="1">
    <source>
        <dbReference type="SAM" id="Phobius"/>
    </source>
</evidence>